<dbReference type="PRINTS" id="PR00813">
    <property type="entry name" value="BCTERIALGSPG"/>
</dbReference>
<dbReference type="RefSeq" id="WP_309260638.1">
    <property type="nucleotide sequence ID" value="NZ_JARUHG010000001.1"/>
</dbReference>
<dbReference type="Pfam" id="PF07963">
    <property type="entry name" value="N_methyl"/>
    <property type="match status" value="1"/>
</dbReference>
<evidence type="ECO:0000313" key="3">
    <source>
        <dbReference type="EMBL" id="MDR0181448.1"/>
    </source>
</evidence>
<dbReference type="InterPro" id="IPR000983">
    <property type="entry name" value="Bac_GSPG_pilin"/>
</dbReference>
<dbReference type="PANTHER" id="PTHR30093">
    <property type="entry name" value="GENERAL SECRETION PATHWAY PROTEIN G"/>
    <property type="match status" value="1"/>
</dbReference>
<protein>
    <submittedName>
        <fullName evidence="3">Prepilin-type N-terminal cleavage/methylation domain-containing protein</fullName>
    </submittedName>
</protein>
<keyword evidence="1" id="KW-0488">Methylation</keyword>
<evidence type="ECO:0000313" key="4">
    <source>
        <dbReference type="Proteomes" id="UP001233535"/>
    </source>
</evidence>
<dbReference type="InterPro" id="IPR012902">
    <property type="entry name" value="N_methyl_site"/>
</dbReference>
<dbReference type="NCBIfam" id="TIGR02532">
    <property type="entry name" value="IV_pilin_GFxxxE"/>
    <property type="match status" value="1"/>
</dbReference>
<name>A0ABU1C8K5_9GAMM</name>
<organism evidence="3 4">
    <name type="scientific">Lysobacter arvi</name>
    <dbReference type="NCBI Taxonomy" id="3038776"/>
    <lineage>
        <taxon>Bacteria</taxon>
        <taxon>Pseudomonadati</taxon>
        <taxon>Pseudomonadota</taxon>
        <taxon>Gammaproteobacteria</taxon>
        <taxon>Lysobacterales</taxon>
        <taxon>Lysobacteraceae</taxon>
        <taxon>Lysobacter</taxon>
    </lineage>
</organism>
<gene>
    <name evidence="3" type="ORF">P8609_00490</name>
</gene>
<keyword evidence="2" id="KW-0472">Membrane</keyword>
<dbReference type="EMBL" id="JARUHG010000001">
    <property type="protein sequence ID" value="MDR0181448.1"/>
    <property type="molecule type" value="Genomic_DNA"/>
</dbReference>
<accession>A0ABU1C8K5</accession>
<evidence type="ECO:0000256" key="1">
    <source>
        <dbReference type="ARBA" id="ARBA00022481"/>
    </source>
</evidence>
<keyword evidence="2" id="KW-1133">Transmembrane helix</keyword>
<dbReference type="Proteomes" id="UP001233535">
    <property type="component" value="Unassembled WGS sequence"/>
</dbReference>
<proteinExistence type="predicted"/>
<dbReference type="InterPro" id="IPR045584">
    <property type="entry name" value="Pilin-like"/>
</dbReference>
<reference evidence="3 4" key="1">
    <citation type="submission" date="2023-04" db="EMBL/GenBank/DDBJ databases">
        <title>Lysobacter sp. strain UC isolated from soil sample.</title>
        <authorList>
            <person name="Choksket S."/>
            <person name="Harshvardhan F."/>
            <person name="Rana R."/>
            <person name="Patil P.B."/>
            <person name="Korpole S."/>
        </authorList>
    </citation>
    <scope>NUCLEOTIDE SEQUENCE [LARGE SCALE GENOMIC DNA]</scope>
    <source>
        <strain evidence="3 4">UC</strain>
    </source>
</reference>
<evidence type="ECO:0000256" key="2">
    <source>
        <dbReference type="SAM" id="Phobius"/>
    </source>
</evidence>
<dbReference type="PROSITE" id="PS00409">
    <property type="entry name" value="PROKAR_NTER_METHYL"/>
    <property type="match status" value="1"/>
</dbReference>
<keyword evidence="2" id="KW-0812">Transmembrane</keyword>
<sequence>MTTSRPRGFSLIELLVVMAIIAALVTIALPRYQATVQTARLTALKENLRVLRTSLDRHFEDRGTYPESLQALVEAKYLKSVPVDPVSESAQSWILMNDPDGEVEGVVDVRSGAQGMTPDGVPYADL</sequence>
<dbReference type="Gene3D" id="3.30.700.10">
    <property type="entry name" value="Glycoprotein, Type 4 Pilin"/>
    <property type="match status" value="1"/>
</dbReference>
<dbReference type="PANTHER" id="PTHR30093:SF47">
    <property type="entry name" value="TYPE IV PILUS NON-CORE MINOR PILIN PILE"/>
    <property type="match status" value="1"/>
</dbReference>
<feature type="transmembrane region" description="Helical" evidence="2">
    <location>
        <begin position="12"/>
        <end position="32"/>
    </location>
</feature>
<comment type="caution">
    <text evidence="3">The sequence shown here is derived from an EMBL/GenBank/DDBJ whole genome shotgun (WGS) entry which is preliminary data.</text>
</comment>
<keyword evidence="4" id="KW-1185">Reference proteome</keyword>
<dbReference type="SUPFAM" id="SSF54523">
    <property type="entry name" value="Pili subunits"/>
    <property type="match status" value="1"/>
</dbReference>